<name>A0ABR2R2X6_9ROSI</name>
<proteinExistence type="predicted"/>
<accession>A0ABR2R2X6</accession>
<evidence type="ECO:0000313" key="2">
    <source>
        <dbReference type="Proteomes" id="UP001396334"/>
    </source>
</evidence>
<evidence type="ECO:0000313" key="1">
    <source>
        <dbReference type="EMBL" id="KAK9007255.1"/>
    </source>
</evidence>
<keyword evidence="2" id="KW-1185">Reference proteome</keyword>
<sequence>MGDWIGYTFSGAVHGECVQVETSLGDLGGSCREVLDGPIRAIDLECNGPSLCNERSNVEVGNQTSGCLWDKGGMIYFVEFIEDVGLMDLPDSRNLVMWYGSGNKGIRLDKSCVYNVSLTEEVVDSVAQVLGYGMSALPFTYLGLSVGIDSRSKAMWDPLVHQIRSLLDGWKS</sequence>
<protein>
    <submittedName>
        <fullName evidence="1">Uncharacterized protein</fullName>
    </submittedName>
</protein>
<gene>
    <name evidence="1" type="ORF">V6N11_051084</name>
</gene>
<reference evidence="1 2" key="1">
    <citation type="journal article" date="2024" name="G3 (Bethesda)">
        <title>Genome assembly of Hibiscus sabdariffa L. provides insights into metabolisms of medicinal natural products.</title>
        <authorList>
            <person name="Kim T."/>
        </authorList>
    </citation>
    <scope>NUCLEOTIDE SEQUENCE [LARGE SCALE GENOMIC DNA]</scope>
    <source>
        <strain evidence="1">TK-2024</strain>
        <tissue evidence="1">Old leaves</tissue>
    </source>
</reference>
<comment type="caution">
    <text evidence="1">The sequence shown here is derived from an EMBL/GenBank/DDBJ whole genome shotgun (WGS) entry which is preliminary data.</text>
</comment>
<organism evidence="1 2">
    <name type="scientific">Hibiscus sabdariffa</name>
    <name type="common">roselle</name>
    <dbReference type="NCBI Taxonomy" id="183260"/>
    <lineage>
        <taxon>Eukaryota</taxon>
        <taxon>Viridiplantae</taxon>
        <taxon>Streptophyta</taxon>
        <taxon>Embryophyta</taxon>
        <taxon>Tracheophyta</taxon>
        <taxon>Spermatophyta</taxon>
        <taxon>Magnoliopsida</taxon>
        <taxon>eudicotyledons</taxon>
        <taxon>Gunneridae</taxon>
        <taxon>Pentapetalae</taxon>
        <taxon>rosids</taxon>
        <taxon>malvids</taxon>
        <taxon>Malvales</taxon>
        <taxon>Malvaceae</taxon>
        <taxon>Malvoideae</taxon>
        <taxon>Hibiscus</taxon>
    </lineage>
</organism>
<dbReference type="EMBL" id="JBBPBN010000027">
    <property type="protein sequence ID" value="KAK9007255.1"/>
    <property type="molecule type" value="Genomic_DNA"/>
</dbReference>
<dbReference type="Proteomes" id="UP001396334">
    <property type="component" value="Unassembled WGS sequence"/>
</dbReference>